<keyword evidence="3" id="KW-1185">Reference proteome</keyword>
<reference evidence="2 3" key="1">
    <citation type="submission" date="2014-04" db="EMBL/GenBank/DDBJ databases">
        <authorList>
            <consortium name="DOE Joint Genome Institute"/>
            <person name="Kuo A."/>
            <person name="Kohler A."/>
            <person name="Jargeat P."/>
            <person name="Nagy L.G."/>
            <person name="Floudas D."/>
            <person name="Copeland A."/>
            <person name="Barry K.W."/>
            <person name="Cichocki N."/>
            <person name="Veneault-Fourrey C."/>
            <person name="LaButti K."/>
            <person name="Lindquist E.A."/>
            <person name="Lipzen A."/>
            <person name="Lundell T."/>
            <person name="Morin E."/>
            <person name="Murat C."/>
            <person name="Sun H."/>
            <person name="Tunlid A."/>
            <person name="Henrissat B."/>
            <person name="Grigoriev I.V."/>
            <person name="Hibbett D.S."/>
            <person name="Martin F."/>
            <person name="Nordberg H.P."/>
            <person name="Cantor M.N."/>
            <person name="Hua S.X."/>
        </authorList>
    </citation>
    <scope>NUCLEOTIDE SEQUENCE [LARGE SCALE GENOMIC DNA]</scope>
    <source>
        <strain evidence="2 3">Ve08.2h10</strain>
    </source>
</reference>
<keyword evidence="1" id="KW-0812">Transmembrane</keyword>
<dbReference type="OrthoDB" id="3364670at2759"/>
<dbReference type="AlphaFoldDB" id="A0A0D0D013"/>
<organism evidence="2 3">
    <name type="scientific">Paxillus rubicundulus Ve08.2h10</name>
    <dbReference type="NCBI Taxonomy" id="930991"/>
    <lineage>
        <taxon>Eukaryota</taxon>
        <taxon>Fungi</taxon>
        <taxon>Dikarya</taxon>
        <taxon>Basidiomycota</taxon>
        <taxon>Agaricomycotina</taxon>
        <taxon>Agaricomycetes</taxon>
        <taxon>Agaricomycetidae</taxon>
        <taxon>Boletales</taxon>
        <taxon>Paxilineae</taxon>
        <taxon>Paxillaceae</taxon>
        <taxon>Paxillus</taxon>
    </lineage>
</organism>
<evidence type="ECO:0000313" key="2">
    <source>
        <dbReference type="EMBL" id="KIK81283.1"/>
    </source>
</evidence>
<gene>
    <name evidence="2" type="ORF">PAXRUDRAFT_156418</name>
</gene>
<dbReference type="InParanoid" id="A0A0D0D013"/>
<proteinExistence type="predicted"/>
<dbReference type="PANTHER" id="PTHR33096:SF1">
    <property type="entry name" value="CXC1-LIKE CYSTEINE CLUSTER ASSOCIATED WITH KDZ TRANSPOSASES DOMAIN-CONTAINING PROTEIN"/>
    <property type="match status" value="1"/>
</dbReference>
<accession>A0A0D0D013</accession>
<feature type="transmembrane region" description="Helical" evidence="1">
    <location>
        <begin position="116"/>
        <end position="134"/>
    </location>
</feature>
<keyword evidence="1" id="KW-0472">Membrane</keyword>
<dbReference type="EMBL" id="KN825827">
    <property type="protein sequence ID" value="KIK81283.1"/>
    <property type="molecule type" value="Genomic_DNA"/>
</dbReference>
<name>A0A0D0D013_9AGAM</name>
<dbReference type="Proteomes" id="UP000054538">
    <property type="component" value="Unassembled WGS sequence"/>
</dbReference>
<dbReference type="InterPro" id="IPR040521">
    <property type="entry name" value="KDZ"/>
</dbReference>
<dbReference type="PANTHER" id="PTHR33096">
    <property type="entry name" value="CXC2 DOMAIN-CONTAINING PROTEIN"/>
    <property type="match status" value="1"/>
</dbReference>
<evidence type="ECO:0000256" key="1">
    <source>
        <dbReference type="SAM" id="Phobius"/>
    </source>
</evidence>
<dbReference type="STRING" id="930991.A0A0D0D013"/>
<dbReference type="Pfam" id="PF18758">
    <property type="entry name" value="KDZ"/>
    <property type="match status" value="1"/>
</dbReference>
<protein>
    <submittedName>
        <fullName evidence="2">Uncharacterized protein</fullName>
    </submittedName>
</protein>
<evidence type="ECO:0000313" key="3">
    <source>
        <dbReference type="Proteomes" id="UP000054538"/>
    </source>
</evidence>
<reference evidence="3" key="2">
    <citation type="submission" date="2015-01" db="EMBL/GenBank/DDBJ databases">
        <title>Evolutionary Origins and Diversification of the Mycorrhizal Mutualists.</title>
        <authorList>
            <consortium name="DOE Joint Genome Institute"/>
            <consortium name="Mycorrhizal Genomics Consortium"/>
            <person name="Kohler A."/>
            <person name="Kuo A."/>
            <person name="Nagy L.G."/>
            <person name="Floudas D."/>
            <person name="Copeland A."/>
            <person name="Barry K.W."/>
            <person name="Cichocki N."/>
            <person name="Veneault-Fourrey C."/>
            <person name="LaButti K."/>
            <person name="Lindquist E.A."/>
            <person name="Lipzen A."/>
            <person name="Lundell T."/>
            <person name="Morin E."/>
            <person name="Murat C."/>
            <person name="Riley R."/>
            <person name="Ohm R."/>
            <person name="Sun H."/>
            <person name="Tunlid A."/>
            <person name="Henrissat B."/>
            <person name="Grigoriev I.V."/>
            <person name="Hibbett D.S."/>
            <person name="Martin F."/>
        </authorList>
    </citation>
    <scope>NUCLEOTIDE SEQUENCE [LARGE SCALE GENOMIC DNA]</scope>
    <source>
        <strain evidence="3">Ve08.2h10</strain>
    </source>
</reference>
<keyword evidence="1" id="KW-1133">Transmembrane helix</keyword>
<dbReference type="HOGENOM" id="CLU_091791_1_0_1"/>
<sequence length="141" mass="16095">MALLCYHNQVLWLVNMMLAGEKQHYALTLLKHLFNHLPAKLMVGLLYNIGCQLKCSCCKWGLLTNDNLTHLKFAISVFHVYGHQWPCQIVYHPCKCVSFGLLDGEGCKHLWNSLKFLILILGASGVHNIVYFLHQVMLTAE</sequence>